<dbReference type="RefSeq" id="WP_180492942.1">
    <property type="nucleotide sequence ID" value="NZ_JACCKS010000003.1"/>
</dbReference>
<organism evidence="1 2">
    <name type="scientific">Eubacterium callanderi</name>
    <dbReference type="NCBI Taxonomy" id="53442"/>
    <lineage>
        <taxon>Bacteria</taxon>
        <taxon>Bacillati</taxon>
        <taxon>Bacillota</taxon>
        <taxon>Clostridia</taxon>
        <taxon>Eubacteriales</taxon>
        <taxon>Eubacteriaceae</taxon>
        <taxon>Eubacterium</taxon>
    </lineage>
</organism>
<dbReference type="Proteomes" id="UP000586254">
    <property type="component" value="Unassembled WGS sequence"/>
</dbReference>
<sequence>MEEMTKKLRFILRALPMANGHTHAKLVKRILKEGESYFTNGITSVDEELDFGSIISAALDEATTLNQDMQALLLEQIYTAAGFQHYWEG</sequence>
<evidence type="ECO:0000313" key="1">
    <source>
        <dbReference type="EMBL" id="NZA37203.1"/>
    </source>
</evidence>
<name>A0A853JIM0_9FIRM</name>
<reference evidence="1 2" key="1">
    <citation type="submission" date="2020-07" db="EMBL/GenBank/DDBJ databases">
        <title>Organ Donor 1.</title>
        <authorList>
            <person name="Marsh A.J."/>
            <person name="Azcarate-Peril M.A."/>
        </authorList>
    </citation>
    <scope>NUCLEOTIDE SEQUENCE [LARGE SCALE GENOMIC DNA]</scope>
    <source>
        <strain evidence="1 2">AMC0717</strain>
    </source>
</reference>
<protein>
    <submittedName>
        <fullName evidence="1">Uncharacterized protein</fullName>
    </submittedName>
</protein>
<dbReference type="EMBL" id="JACCKS010000003">
    <property type="protein sequence ID" value="NZA37203.1"/>
    <property type="molecule type" value="Genomic_DNA"/>
</dbReference>
<proteinExistence type="predicted"/>
<accession>A0A853JIM0</accession>
<evidence type="ECO:0000313" key="2">
    <source>
        <dbReference type="Proteomes" id="UP000586254"/>
    </source>
</evidence>
<dbReference type="AlphaFoldDB" id="A0A853JIM0"/>
<gene>
    <name evidence="1" type="ORF">H0N91_03360</name>
</gene>
<comment type="caution">
    <text evidence="1">The sequence shown here is derived from an EMBL/GenBank/DDBJ whole genome shotgun (WGS) entry which is preliminary data.</text>
</comment>